<accession>A0AAJ0GPY4</accession>
<evidence type="ECO:0000256" key="1">
    <source>
        <dbReference type="SAM" id="MobiDB-lite"/>
    </source>
</evidence>
<feature type="compositionally biased region" description="Acidic residues" evidence="1">
    <location>
        <begin position="354"/>
        <end position="373"/>
    </location>
</feature>
<organism evidence="2 3">
    <name type="scientific">Chaetomium strumarium</name>
    <dbReference type="NCBI Taxonomy" id="1170767"/>
    <lineage>
        <taxon>Eukaryota</taxon>
        <taxon>Fungi</taxon>
        <taxon>Dikarya</taxon>
        <taxon>Ascomycota</taxon>
        <taxon>Pezizomycotina</taxon>
        <taxon>Sordariomycetes</taxon>
        <taxon>Sordariomycetidae</taxon>
        <taxon>Sordariales</taxon>
        <taxon>Chaetomiaceae</taxon>
        <taxon>Chaetomium</taxon>
    </lineage>
</organism>
<name>A0AAJ0GPY4_9PEZI</name>
<sequence>MPRLPPEIWMIIFEHLPASFFQRDIRRLMVSKSWYSLALPAFYPRIEFTPRVISRLVHRKTASLSRTRSLLRKTLRSVNIVLDPGLGLYPPGVRGGRVVGGDPKTACFNTPSNLTRFGRMLLDFGALTHVRFTAYWPNREWRADPLQANYLSTSSLRPYLHLALTTQHVASLDLDLCGTNITDDDGRAVHFCWHVRPLLSRLRSLRLRLRRICHEALWPLDDQPVTLGEISLNLYLGRVSDHNPKLNASWSCDSSSSGLGRTWARANPMDEMRGTMKPLVREMAEPRRAEIVHLAPNGEIHIWDAATDACVRDVSEKPRRFPACFDVDPGRPCFSEDVDDWDGGAGAVSPGDLSDGEGSEELDDLEEPEEPEVMDGVVELDGVEDAGAEDIHML</sequence>
<protein>
    <recommendedName>
        <fullName evidence="4">F-box domain-containing protein</fullName>
    </recommendedName>
</protein>
<proteinExistence type="predicted"/>
<comment type="caution">
    <text evidence="2">The sequence shown here is derived from an EMBL/GenBank/DDBJ whole genome shotgun (WGS) entry which is preliminary data.</text>
</comment>
<keyword evidence="3" id="KW-1185">Reference proteome</keyword>
<reference evidence="2" key="2">
    <citation type="submission" date="2023-06" db="EMBL/GenBank/DDBJ databases">
        <authorList>
            <consortium name="Lawrence Berkeley National Laboratory"/>
            <person name="Mondo S.J."/>
            <person name="Hensen N."/>
            <person name="Bonometti L."/>
            <person name="Westerberg I."/>
            <person name="Brannstrom I.O."/>
            <person name="Guillou S."/>
            <person name="Cros-Aarteil S."/>
            <person name="Calhoun S."/>
            <person name="Haridas S."/>
            <person name="Kuo A."/>
            <person name="Pangilinan J."/>
            <person name="Riley R."/>
            <person name="Labutti K."/>
            <person name="Andreopoulos B."/>
            <person name="Lipzen A."/>
            <person name="Chen C."/>
            <person name="Yanf M."/>
            <person name="Daum C."/>
            <person name="Ng V."/>
            <person name="Clum A."/>
            <person name="Steindorff A."/>
            <person name="Ohm R."/>
            <person name="Martin F."/>
            <person name="Silar P."/>
            <person name="Natvig D."/>
            <person name="Lalanne C."/>
            <person name="Gautier V."/>
            <person name="Ament-Velasquez S.L."/>
            <person name="Kruys A."/>
            <person name="Hutchinson M.I."/>
            <person name="Powell A.J."/>
            <person name="Barry K."/>
            <person name="Miller A.N."/>
            <person name="Grigoriev I.V."/>
            <person name="Debuchy R."/>
            <person name="Gladieux P."/>
            <person name="Thoren M.H."/>
            <person name="Johannesson H."/>
        </authorList>
    </citation>
    <scope>NUCLEOTIDE SEQUENCE</scope>
    <source>
        <strain evidence="2">CBS 333.67</strain>
    </source>
</reference>
<dbReference type="EMBL" id="JAUDZG010000005">
    <property type="protein sequence ID" value="KAK3303972.1"/>
    <property type="molecule type" value="Genomic_DNA"/>
</dbReference>
<dbReference type="GeneID" id="87885139"/>
<reference evidence="2" key="1">
    <citation type="journal article" date="2023" name="Mol. Phylogenet. Evol.">
        <title>Genome-scale phylogeny and comparative genomics of the fungal order Sordariales.</title>
        <authorList>
            <person name="Hensen N."/>
            <person name="Bonometti L."/>
            <person name="Westerberg I."/>
            <person name="Brannstrom I.O."/>
            <person name="Guillou S."/>
            <person name="Cros-Aarteil S."/>
            <person name="Calhoun S."/>
            <person name="Haridas S."/>
            <person name="Kuo A."/>
            <person name="Mondo S."/>
            <person name="Pangilinan J."/>
            <person name="Riley R."/>
            <person name="LaButti K."/>
            <person name="Andreopoulos B."/>
            <person name="Lipzen A."/>
            <person name="Chen C."/>
            <person name="Yan M."/>
            <person name="Daum C."/>
            <person name="Ng V."/>
            <person name="Clum A."/>
            <person name="Steindorff A."/>
            <person name="Ohm R.A."/>
            <person name="Martin F."/>
            <person name="Silar P."/>
            <person name="Natvig D.O."/>
            <person name="Lalanne C."/>
            <person name="Gautier V."/>
            <person name="Ament-Velasquez S.L."/>
            <person name="Kruys A."/>
            <person name="Hutchinson M.I."/>
            <person name="Powell A.J."/>
            <person name="Barry K."/>
            <person name="Miller A.N."/>
            <person name="Grigoriev I.V."/>
            <person name="Debuchy R."/>
            <person name="Gladieux P."/>
            <person name="Hiltunen Thoren M."/>
            <person name="Johannesson H."/>
        </authorList>
    </citation>
    <scope>NUCLEOTIDE SEQUENCE</scope>
    <source>
        <strain evidence="2">CBS 333.67</strain>
    </source>
</reference>
<gene>
    <name evidence="2" type="ORF">B0T15DRAFT_485771</name>
</gene>
<feature type="region of interest" description="Disordered" evidence="1">
    <location>
        <begin position="337"/>
        <end position="375"/>
    </location>
</feature>
<evidence type="ECO:0000313" key="2">
    <source>
        <dbReference type="EMBL" id="KAK3303972.1"/>
    </source>
</evidence>
<evidence type="ECO:0008006" key="4">
    <source>
        <dbReference type="Google" id="ProtNLM"/>
    </source>
</evidence>
<dbReference type="Proteomes" id="UP001273166">
    <property type="component" value="Unassembled WGS sequence"/>
</dbReference>
<dbReference type="RefSeq" id="XP_062719752.1">
    <property type="nucleotide sequence ID" value="XM_062866310.1"/>
</dbReference>
<evidence type="ECO:0000313" key="3">
    <source>
        <dbReference type="Proteomes" id="UP001273166"/>
    </source>
</evidence>
<dbReference type="AlphaFoldDB" id="A0AAJ0GPY4"/>